<dbReference type="EMBL" id="FTPD01000017">
    <property type="protein sequence ID" value="SIT55868.1"/>
    <property type="molecule type" value="Genomic_DNA"/>
</dbReference>
<dbReference type="AlphaFoldDB" id="A0A1R3VAQ2"/>
<keyword evidence="2" id="KW-1185">Reference proteome</keyword>
<proteinExistence type="predicted"/>
<accession>A0A1R3VAQ2</accession>
<reference evidence="2" key="1">
    <citation type="submission" date="2017-01" db="EMBL/GenBank/DDBJ databases">
        <authorList>
            <person name="Brunel B."/>
        </authorList>
    </citation>
    <scope>NUCLEOTIDE SEQUENCE [LARGE SCALE GENOMIC DNA]</scope>
</reference>
<dbReference type="STRING" id="1631249.BQ8794_240075"/>
<evidence type="ECO:0000313" key="1">
    <source>
        <dbReference type="EMBL" id="SIT55868.1"/>
    </source>
</evidence>
<organism evidence="1 2">
    <name type="scientific">Mesorhizobium prunaredense</name>
    <dbReference type="NCBI Taxonomy" id="1631249"/>
    <lineage>
        <taxon>Bacteria</taxon>
        <taxon>Pseudomonadati</taxon>
        <taxon>Pseudomonadota</taxon>
        <taxon>Alphaproteobacteria</taxon>
        <taxon>Hyphomicrobiales</taxon>
        <taxon>Phyllobacteriaceae</taxon>
        <taxon>Mesorhizobium</taxon>
    </lineage>
</organism>
<name>A0A1R3VAQ2_9HYPH</name>
<gene>
    <name evidence="1" type="ORF">BQ8794_240075</name>
</gene>
<evidence type="ECO:0000313" key="2">
    <source>
        <dbReference type="Proteomes" id="UP000188388"/>
    </source>
</evidence>
<sequence length="64" mass="6785">MPAGILVGSLPASGLPAWAMRGKKEATKPTANAVTNPSNLLLENLSTANTIVLLQFWEGSEFRC</sequence>
<protein>
    <submittedName>
        <fullName evidence="1">Uncharacterized protein</fullName>
    </submittedName>
</protein>
<dbReference type="Proteomes" id="UP000188388">
    <property type="component" value="Unassembled WGS sequence"/>
</dbReference>